<keyword evidence="2" id="KW-1185">Reference proteome</keyword>
<name>A0ABV9GA79_9ACTN</name>
<organism evidence="1 2">
    <name type="scientific">Streptomyces maoxianensis</name>
    <dbReference type="NCBI Taxonomy" id="1459942"/>
    <lineage>
        <taxon>Bacteria</taxon>
        <taxon>Bacillati</taxon>
        <taxon>Actinomycetota</taxon>
        <taxon>Actinomycetes</taxon>
        <taxon>Kitasatosporales</taxon>
        <taxon>Streptomycetaceae</taxon>
        <taxon>Streptomyces</taxon>
    </lineage>
</organism>
<dbReference type="Gene3D" id="3.30.565.10">
    <property type="entry name" value="Histidine kinase-like ATPase, C-terminal domain"/>
    <property type="match status" value="1"/>
</dbReference>
<dbReference type="PANTHER" id="PTHR35526">
    <property type="entry name" value="ANTI-SIGMA-F FACTOR RSBW-RELATED"/>
    <property type="match status" value="1"/>
</dbReference>
<keyword evidence="1" id="KW-0547">Nucleotide-binding</keyword>
<dbReference type="PANTHER" id="PTHR35526:SF3">
    <property type="entry name" value="ANTI-SIGMA-F FACTOR RSBW"/>
    <property type="match status" value="1"/>
</dbReference>
<evidence type="ECO:0000313" key="2">
    <source>
        <dbReference type="Proteomes" id="UP001595993"/>
    </source>
</evidence>
<dbReference type="InterPro" id="IPR036890">
    <property type="entry name" value="HATPase_C_sf"/>
</dbReference>
<gene>
    <name evidence="1" type="ORF">ACFO9E_25940</name>
</gene>
<comment type="caution">
    <text evidence="1">The sequence shown here is derived from an EMBL/GenBank/DDBJ whole genome shotgun (WGS) entry which is preliminary data.</text>
</comment>
<dbReference type="Proteomes" id="UP001595993">
    <property type="component" value="Unassembled WGS sequence"/>
</dbReference>
<accession>A0ABV9GA79</accession>
<dbReference type="EMBL" id="JBHSFE010000021">
    <property type="protein sequence ID" value="MFC4611208.1"/>
    <property type="molecule type" value="Genomic_DNA"/>
</dbReference>
<reference evidence="2" key="1">
    <citation type="journal article" date="2019" name="Int. J. Syst. Evol. Microbiol.">
        <title>The Global Catalogue of Microorganisms (GCM) 10K type strain sequencing project: providing services to taxonomists for standard genome sequencing and annotation.</title>
        <authorList>
            <consortium name="The Broad Institute Genomics Platform"/>
            <consortium name="The Broad Institute Genome Sequencing Center for Infectious Disease"/>
            <person name="Wu L."/>
            <person name="Ma J."/>
        </authorList>
    </citation>
    <scope>NUCLEOTIDE SEQUENCE [LARGE SCALE GENOMIC DNA]</scope>
    <source>
        <strain evidence="2">CGMCC 4.7139</strain>
    </source>
</reference>
<proteinExistence type="predicted"/>
<dbReference type="RefSeq" id="WP_381200040.1">
    <property type="nucleotide sequence ID" value="NZ_JBHSFE010000021.1"/>
</dbReference>
<protein>
    <submittedName>
        <fullName evidence="1">ATP-binding protein</fullName>
    </submittedName>
</protein>
<dbReference type="InterPro" id="IPR050267">
    <property type="entry name" value="Anti-sigma-factor_SerPK"/>
</dbReference>
<evidence type="ECO:0000313" key="1">
    <source>
        <dbReference type="EMBL" id="MFC4611208.1"/>
    </source>
</evidence>
<sequence length="178" mass="19939">MHVTTACRYTLEVQASIERIPQIRRILSAHLRYWSLEHHVTAVCRAVDELVGNVVQHVDGDKTCVVELRWTGRHLIASVADNDRRMPRVTSSCPTKGGLATVAFLSDSWGTCGTATGKVVWFSRRVKEVQHILRSSPVPKLPTREFKPLPLETALSREGPDAHESIRERDRVRVAALG</sequence>
<keyword evidence="1" id="KW-0067">ATP-binding</keyword>
<dbReference type="CDD" id="cd16936">
    <property type="entry name" value="HATPase_RsbW-like"/>
    <property type="match status" value="1"/>
</dbReference>
<dbReference type="GO" id="GO:0005524">
    <property type="term" value="F:ATP binding"/>
    <property type="evidence" value="ECO:0007669"/>
    <property type="project" value="UniProtKB-KW"/>
</dbReference>
<dbReference type="SUPFAM" id="SSF55874">
    <property type="entry name" value="ATPase domain of HSP90 chaperone/DNA topoisomerase II/histidine kinase"/>
    <property type="match status" value="1"/>
</dbReference>